<dbReference type="Gene3D" id="3.40.850.10">
    <property type="entry name" value="Kinesin motor domain"/>
    <property type="match status" value="1"/>
</dbReference>
<dbReference type="GO" id="GO:0007018">
    <property type="term" value="P:microtubule-based movement"/>
    <property type="evidence" value="ECO:0007669"/>
    <property type="project" value="InterPro"/>
</dbReference>
<dbReference type="InterPro" id="IPR001752">
    <property type="entry name" value="Kinesin_motor_dom"/>
</dbReference>
<dbReference type="GO" id="GO:0051231">
    <property type="term" value="P:spindle elongation"/>
    <property type="evidence" value="ECO:0007669"/>
    <property type="project" value="TreeGrafter"/>
</dbReference>
<dbReference type="Gene3D" id="1.10.150.280">
    <property type="entry name" value="AF1531-like domain"/>
    <property type="match status" value="1"/>
</dbReference>
<keyword evidence="1" id="KW-0493">Microtubule</keyword>
<feature type="binding site" evidence="3">
    <location>
        <begin position="92"/>
        <end position="99"/>
    </location>
    <ligand>
        <name>ATP</name>
        <dbReference type="ChEBI" id="CHEBI:30616"/>
    </ligand>
</feature>
<evidence type="ECO:0000256" key="2">
    <source>
        <dbReference type="ARBA" id="ARBA00023175"/>
    </source>
</evidence>
<evidence type="ECO:0000256" key="3">
    <source>
        <dbReference type="PROSITE-ProRule" id="PRU00283"/>
    </source>
</evidence>
<dbReference type="SUPFAM" id="SSF52540">
    <property type="entry name" value="P-loop containing nucleoside triphosphate hydrolases"/>
    <property type="match status" value="1"/>
</dbReference>
<dbReference type="EMBL" id="ML977323">
    <property type="protein sequence ID" value="KAF2115256.1"/>
    <property type="molecule type" value="Genomic_DNA"/>
</dbReference>
<dbReference type="GO" id="GO:0005524">
    <property type="term" value="F:ATP binding"/>
    <property type="evidence" value="ECO:0007669"/>
    <property type="project" value="UniProtKB-UniRule"/>
</dbReference>
<dbReference type="GO" id="GO:0005875">
    <property type="term" value="C:microtubule associated complex"/>
    <property type="evidence" value="ECO:0007669"/>
    <property type="project" value="TreeGrafter"/>
</dbReference>
<dbReference type="InterPro" id="IPR036961">
    <property type="entry name" value="Kinesin_motor_dom_sf"/>
</dbReference>
<dbReference type="CDD" id="cd00106">
    <property type="entry name" value="KISc"/>
    <property type="match status" value="1"/>
</dbReference>
<dbReference type="GO" id="GO:0008017">
    <property type="term" value="F:microtubule binding"/>
    <property type="evidence" value="ECO:0007669"/>
    <property type="project" value="InterPro"/>
</dbReference>
<dbReference type="InterPro" id="IPR010994">
    <property type="entry name" value="RuvA_2-like"/>
</dbReference>
<dbReference type="InterPro" id="IPR027417">
    <property type="entry name" value="P-loop_NTPase"/>
</dbReference>
<dbReference type="PANTHER" id="PTHR47969">
    <property type="entry name" value="CHROMOSOME-ASSOCIATED KINESIN KIF4A-RELATED"/>
    <property type="match status" value="1"/>
</dbReference>
<keyword evidence="3" id="KW-0547">Nucleotide-binding</keyword>
<dbReference type="SMART" id="SM00129">
    <property type="entry name" value="KISc"/>
    <property type="match status" value="1"/>
</dbReference>
<keyword evidence="6" id="KW-0378">Hydrolase</keyword>
<accession>A0A6A5Z7V3</accession>
<gene>
    <name evidence="6" type="ORF">BDV96DRAFT_599617</name>
</gene>
<evidence type="ECO:0000313" key="7">
    <source>
        <dbReference type="Proteomes" id="UP000799770"/>
    </source>
</evidence>
<dbReference type="Pfam" id="PF00225">
    <property type="entry name" value="Kinesin"/>
    <property type="match status" value="1"/>
</dbReference>
<dbReference type="PANTHER" id="PTHR47969:SF9">
    <property type="entry name" value="KINESIN-LIKE PROTEIN"/>
    <property type="match status" value="1"/>
</dbReference>
<keyword evidence="3" id="KW-0067">ATP-binding</keyword>
<reference evidence="6" key="1">
    <citation type="journal article" date="2020" name="Stud. Mycol.">
        <title>101 Dothideomycetes genomes: a test case for predicting lifestyles and emergence of pathogens.</title>
        <authorList>
            <person name="Haridas S."/>
            <person name="Albert R."/>
            <person name="Binder M."/>
            <person name="Bloem J."/>
            <person name="Labutti K."/>
            <person name="Salamov A."/>
            <person name="Andreopoulos B."/>
            <person name="Baker S."/>
            <person name="Barry K."/>
            <person name="Bills G."/>
            <person name="Bluhm B."/>
            <person name="Cannon C."/>
            <person name="Castanera R."/>
            <person name="Culley D."/>
            <person name="Daum C."/>
            <person name="Ezra D."/>
            <person name="Gonzalez J."/>
            <person name="Henrissat B."/>
            <person name="Kuo A."/>
            <person name="Liang C."/>
            <person name="Lipzen A."/>
            <person name="Lutzoni F."/>
            <person name="Magnuson J."/>
            <person name="Mondo S."/>
            <person name="Nolan M."/>
            <person name="Ohm R."/>
            <person name="Pangilinan J."/>
            <person name="Park H.-J."/>
            <person name="Ramirez L."/>
            <person name="Alfaro M."/>
            <person name="Sun H."/>
            <person name="Tritt A."/>
            <person name="Yoshinaga Y."/>
            <person name="Zwiers L.-H."/>
            <person name="Turgeon B."/>
            <person name="Goodwin S."/>
            <person name="Spatafora J."/>
            <person name="Crous P."/>
            <person name="Grigoriev I."/>
        </authorList>
    </citation>
    <scope>NUCLEOTIDE SEQUENCE</scope>
    <source>
        <strain evidence="6">CBS 627.86</strain>
    </source>
</reference>
<dbReference type="PROSITE" id="PS50067">
    <property type="entry name" value="KINESIN_MOTOR_2"/>
    <property type="match status" value="1"/>
</dbReference>
<feature type="region of interest" description="Disordered" evidence="4">
    <location>
        <begin position="592"/>
        <end position="644"/>
    </location>
</feature>
<sequence>MSSVRVVARVRPLLKHELGKDIVVSAESLNDDDCTKSIIRVPNPKNDIESYSFQFSSVYEESVSQSELFEAEVAPTVKHLFNGYDTTIFSYGPTGTGKTHTMRGGKSLADRGVIPRLLSSIFRKCRTIEKKTNGETQVTVTMSYFEIYCDRVHDLFEPPEKRTPSGLAIRDNHGKSVVVGLKEITCGTLKEFDHLYDQANVNRSTSATKLNAHSSRSHAILCVKITQTTESTVLVSQASAIDLAGSEDNRRTDNNKERLVESSAINKSLFVLAQCVEAISKKQHRVPYRESKMTRILSLGQNNGMTLMILNLAPTRSYHLDTLSSLNFANRTKKIEVAEVENAPIYKALVKPLATSSLGATGGALNRQPLRPLAAATNANLQEVGKKKTAEKPTKAFSVYNDRVSVARPSNVPSQNQGVRRTAIEPRQRSPKRPADAGTFGSRPTKTFRPTEPTMTKASIEALIAQRIDEKLAEKALQDASAAAPALSAELQKRLDELEDRIDAKDDDERAEGLQFLLMAKQHQARGEEPSALRMFKMALPYFPGNDKLKAKIHRLEERIASKKFSDGSSFSQSNATHAVQVHHANSVNLIAPLQSQPKSTKAKVSGHDDGESADDDFAPAPGSDHEQSYASDDSFHYKPKVRKTKKTTRKLAVFHDASENLSSREQSPRTKSLLSIINSRDVSKIRALKGVGVKKADAIVGCLLELGDEEVQDLESLAQLNGVGRKTVENMRAGLTVDWGF</sequence>
<comment type="similarity">
    <text evidence="3">Belongs to the TRAFAC class myosin-kinesin ATPase superfamily. Kinesin family.</text>
</comment>
<evidence type="ECO:0000313" key="6">
    <source>
        <dbReference type="EMBL" id="KAF2115256.1"/>
    </source>
</evidence>
<dbReference type="PRINTS" id="PR00380">
    <property type="entry name" value="KINESINHEAVY"/>
</dbReference>
<feature type="region of interest" description="Disordered" evidence="4">
    <location>
        <begin position="406"/>
        <end position="452"/>
    </location>
</feature>
<evidence type="ECO:0000256" key="4">
    <source>
        <dbReference type="SAM" id="MobiDB-lite"/>
    </source>
</evidence>
<dbReference type="AlphaFoldDB" id="A0A6A5Z7V3"/>
<evidence type="ECO:0000259" key="5">
    <source>
        <dbReference type="PROSITE" id="PS50067"/>
    </source>
</evidence>
<organism evidence="6 7">
    <name type="scientific">Lophiotrema nucula</name>
    <dbReference type="NCBI Taxonomy" id="690887"/>
    <lineage>
        <taxon>Eukaryota</taxon>
        <taxon>Fungi</taxon>
        <taxon>Dikarya</taxon>
        <taxon>Ascomycota</taxon>
        <taxon>Pezizomycotina</taxon>
        <taxon>Dothideomycetes</taxon>
        <taxon>Pleosporomycetidae</taxon>
        <taxon>Pleosporales</taxon>
        <taxon>Lophiotremataceae</taxon>
        <taxon>Lophiotrema</taxon>
    </lineage>
</organism>
<evidence type="ECO:0000256" key="1">
    <source>
        <dbReference type="ARBA" id="ARBA00022701"/>
    </source>
</evidence>
<proteinExistence type="inferred from homology"/>
<dbReference type="InterPro" id="IPR027640">
    <property type="entry name" value="Kinesin-like_fam"/>
</dbReference>
<dbReference type="GO" id="GO:0005874">
    <property type="term" value="C:microtubule"/>
    <property type="evidence" value="ECO:0007669"/>
    <property type="project" value="UniProtKB-KW"/>
</dbReference>
<dbReference type="Proteomes" id="UP000799770">
    <property type="component" value="Unassembled WGS sequence"/>
</dbReference>
<keyword evidence="2 3" id="KW-0505">Motor protein</keyword>
<dbReference type="GO" id="GO:0007052">
    <property type="term" value="P:mitotic spindle organization"/>
    <property type="evidence" value="ECO:0007669"/>
    <property type="project" value="TreeGrafter"/>
</dbReference>
<dbReference type="GO" id="GO:0003777">
    <property type="term" value="F:microtubule motor activity"/>
    <property type="evidence" value="ECO:0007669"/>
    <property type="project" value="InterPro"/>
</dbReference>
<feature type="domain" description="Kinesin motor" evidence="5">
    <location>
        <begin position="3"/>
        <end position="335"/>
    </location>
</feature>
<dbReference type="GO" id="GO:0016787">
    <property type="term" value="F:hydrolase activity"/>
    <property type="evidence" value="ECO:0007669"/>
    <property type="project" value="UniProtKB-KW"/>
</dbReference>
<dbReference type="SUPFAM" id="SSF47781">
    <property type="entry name" value="RuvA domain 2-like"/>
    <property type="match status" value="1"/>
</dbReference>
<protein>
    <submittedName>
        <fullName evidence="6">P-loop containing nucleoside triphosphate hydrolase protein</fullName>
    </submittedName>
</protein>
<dbReference type="OrthoDB" id="3176171at2759"/>
<name>A0A6A5Z7V3_9PLEO</name>
<keyword evidence="7" id="KW-1185">Reference proteome</keyword>